<sequence>MSKKHYRVILISMLVLTLLTTIYDLYYESISDNFLITVAISTLFGIVNVTLWLNYRNYFPKDDDHGKE</sequence>
<gene>
    <name evidence="1" type="ORF">AWM75_05705</name>
</gene>
<keyword evidence="2" id="KW-1185">Reference proteome</keyword>
<name>A0A0X8FLP2_9LACT</name>
<evidence type="ECO:0000313" key="1">
    <source>
        <dbReference type="EMBL" id="AMB99522.1"/>
    </source>
</evidence>
<organism evidence="1 2">
    <name type="scientific">Aerococcus urinaehominis</name>
    <dbReference type="NCBI Taxonomy" id="128944"/>
    <lineage>
        <taxon>Bacteria</taxon>
        <taxon>Bacillati</taxon>
        <taxon>Bacillota</taxon>
        <taxon>Bacilli</taxon>
        <taxon>Lactobacillales</taxon>
        <taxon>Aerococcaceae</taxon>
        <taxon>Aerococcus</taxon>
    </lineage>
</organism>
<proteinExistence type="predicted"/>
<accession>A0A0X8FLP2</accession>
<dbReference type="Proteomes" id="UP000062260">
    <property type="component" value="Chromosome"/>
</dbReference>
<reference evidence="2" key="2">
    <citation type="submission" date="2016-01" db="EMBL/GenBank/DDBJ databases">
        <title>Six Aerococcus type strain genome sequencing and assembly using PacBio and Illumina Hiseq.</title>
        <authorList>
            <person name="Carkaci D."/>
            <person name="Dargis R."/>
            <person name="Nielsen X.C."/>
            <person name="Skovgaard O."/>
            <person name="Fuursted K."/>
            <person name="Christensen J.J."/>
        </authorList>
    </citation>
    <scope>NUCLEOTIDE SEQUENCE [LARGE SCALE GENOMIC DNA]</scope>
    <source>
        <strain evidence="2">CCUG42038B</strain>
    </source>
</reference>
<dbReference type="EMBL" id="CP014163">
    <property type="protein sequence ID" value="AMB99522.1"/>
    <property type="molecule type" value="Genomic_DNA"/>
</dbReference>
<dbReference type="AlphaFoldDB" id="A0A0X8FLP2"/>
<dbReference type="KEGG" id="auh:AWM75_05705"/>
<protein>
    <submittedName>
        <fullName evidence="1">Uncharacterized protein</fullName>
    </submittedName>
</protein>
<reference evidence="1 2" key="1">
    <citation type="journal article" date="2016" name="Genome Announc.">
        <title>Complete Genome Sequences of Aerococcus christensenii CCUG 28831T, Aerococcus sanguinicola CCUG 43001T, Aerococcus urinae CCUG 36881T, Aerococcus urinaeequi CCUG 28094T, Aerococcus urinaehominis CCUG 42038 BT, and Aerococcus viridans CCUG 4311T.</title>
        <authorList>
            <person name="Carkaci D."/>
            <person name="Dargis R."/>
            <person name="Nielsen X.C."/>
            <person name="Skovgaard O."/>
            <person name="Fuursted K."/>
            <person name="Christensen J.J."/>
        </authorList>
    </citation>
    <scope>NUCLEOTIDE SEQUENCE [LARGE SCALE GENOMIC DNA]</scope>
    <source>
        <strain evidence="1 2">CCUG42038B</strain>
    </source>
</reference>
<evidence type="ECO:0000313" key="2">
    <source>
        <dbReference type="Proteomes" id="UP000062260"/>
    </source>
</evidence>